<accession>A0A975EYJ6</accession>
<evidence type="ECO:0000259" key="1">
    <source>
        <dbReference type="Pfam" id="PF08308"/>
    </source>
</evidence>
<sequence length="118" mass="13209">MKPFKHITVILLLVCAANFYCSGEPVTLEPESKSAVDDEISIIVIRSNKKNVQVFLNDNFMGQTPLTVKGLVTGDYIMSVSTNSKDKSEKKQIYRIEVKRGLLQNYYVELPSAQDPAP</sequence>
<gene>
    <name evidence="2" type="ORF">HRI96_03005</name>
</gene>
<evidence type="ECO:0000313" key="2">
    <source>
        <dbReference type="EMBL" id="QTQ11254.1"/>
    </source>
</evidence>
<dbReference type="Pfam" id="PF08308">
    <property type="entry name" value="PEGA"/>
    <property type="match status" value="1"/>
</dbReference>
<organism evidence="2 3">
    <name type="scientific">Treponema parvum</name>
    <dbReference type="NCBI Taxonomy" id="138851"/>
    <lineage>
        <taxon>Bacteria</taxon>
        <taxon>Pseudomonadati</taxon>
        <taxon>Spirochaetota</taxon>
        <taxon>Spirochaetia</taxon>
        <taxon>Spirochaetales</taxon>
        <taxon>Treponemataceae</taxon>
        <taxon>Treponema</taxon>
    </lineage>
</organism>
<dbReference type="InterPro" id="IPR013229">
    <property type="entry name" value="PEGA"/>
</dbReference>
<protein>
    <submittedName>
        <fullName evidence="2">PEGA domain-containing protein</fullName>
    </submittedName>
</protein>
<dbReference type="AlphaFoldDB" id="A0A975EYJ6"/>
<dbReference type="EMBL" id="CP054257">
    <property type="protein sequence ID" value="QTQ11254.1"/>
    <property type="molecule type" value="Genomic_DNA"/>
</dbReference>
<reference evidence="2" key="1">
    <citation type="submission" date="2020-05" db="EMBL/GenBank/DDBJ databases">
        <authorList>
            <person name="Zeng H."/>
            <person name="Chan Y.K."/>
            <person name="Watt R.M."/>
        </authorList>
    </citation>
    <scope>NUCLEOTIDE SEQUENCE</scope>
    <source>
        <strain evidence="2">ATCC 700773</strain>
    </source>
</reference>
<name>A0A975EYJ6_9SPIR</name>
<dbReference type="Proteomes" id="UP000671995">
    <property type="component" value="Chromosome"/>
</dbReference>
<proteinExistence type="predicted"/>
<evidence type="ECO:0000313" key="3">
    <source>
        <dbReference type="Proteomes" id="UP000671995"/>
    </source>
</evidence>
<reference evidence="2" key="2">
    <citation type="journal article" date="2021" name="Microbiol. Resour. Announc.">
        <title>Complete Genome Sequences of Three Human Oral Treponema parvum Isolates.</title>
        <authorList>
            <person name="Zeng H."/>
            <person name="Watt R.M."/>
        </authorList>
    </citation>
    <scope>NUCLEOTIDE SEQUENCE</scope>
    <source>
        <strain evidence="2">ATCC 700773</strain>
    </source>
</reference>
<feature type="domain" description="PEGA" evidence="1">
    <location>
        <begin position="41"/>
        <end position="81"/>
    </location>
</feature>
<dbReference type="RefSeq" id="WP_210118049.1">
    <property type="nucleotide sequence ID" value="NZ_CP054257.1"/>
</dbReference>